<comment type="caution">
    <text evidence="2">The sequence shown here is derived from an EMBL/GenBank/DDBJ whole genome shotgun (WGS) entry which is preliminary data.</text>
</comment>
<keyword evidence="1" id="KW-1133">Transmembrane helix</keyword>
<evidence type="ECO:0000313" key="3">
    <source>
        <dbReference type="Proteomes" id="UP001320876"/>
    </source>
</evidence>
<keyword evidence="1" id="KW-0472">Membrane</keyword>
<evidence type="ECO:0008006" key="4">
    <source>
        <dbReference type="Google" id="ProtNLM"/>
    </source>
</evidence>
<dbReference type="Proteomes" id="UP001320876">
    <property type="component" value="Unassembled WGS sequence"/>
</dbReference>
<protein>
    <recommendedName>
        <fullName evidence="4">Peptidase S54 rhomboid domain-containing protein</fullName>
    </recommendedName>
</protein>
<dbReference type="EMBL" id="JAPDDT010000023">
    <property type="protein sequence ID" value="MCW1926253.1"/>
    <property type="molecule type" value="Genomic_DNA"/>
</dbReference>
<sequence>MELSGKNASLTSHHRRWIAFIGTIAVAVLAYLISESLRDWDFYYRLTLAASGSEASLDLRGERSPWLTRVILSHEWALYLPALILAVALIAVPRKTASFAAELSGAAALVTLTLGYLAAYLPVAKPDWWWTGRPEELIGVAERQASFYQAAAEARKEDRKKDAPREE</sequence>
<gene>
    <name evidence="2" type="ORF">OKA05_27110</name>
</gene>
<name>A0ABT3GS15_9BACT</name>
<feature type="transmembrane region" description="Helical" evidence="1">
    <location>
        <begin position="76"/>
        <end position="92"/>
    </location>
</feature>
<keyword evidence="3" id="KW-1185">Reference proteome</keyword>
<keyword evidence="1" id="KW-0812">Transmembrane</keyword>
<dbReference type="RefSeq" id="WP_264490361.1">
    <property type="nucleotide sequence ID" value="NZ_JAPDDT010000023.1"/>
</dbReference>
<organism evidence="2 3">
    <name type="scientific">Luteolibacter arcticus</name>
    <dbReference type="NCBI Taxonomy" id="1581411"/>
    <lineage>
        <taxon>Bacteria</taxon>
        <taxon>Pseudomonadati</taxon>
        <taxon>Verrucomicrobiota</taxon>
        <taxon>Verrucomicrobiia</taxon>
        <taxon>Verrucomicrobiales</taxon>
        <taxon>Verrucomicrobiaceae</taxon>
        <taxon>Luteolibacter</taxon>
    </lineage>
</organism>
<reference evidence="2 3" key="1">
    <citation type="submission" date="2022-10" db="EMBL/GenBank/DDBJ databases">
        <title>Luteolibacter arcticus strain CCTCC AB 2014275, whole genome shotgun sequencing project.</title>
        <authorList>
            <person name="Zhao G."/>
            <person name="Shen L."/>
        </authorList>
    </citation>
    <scope>NUCLEOTIDE SEQUENCE [LARGE SCALE GENOMIC DNA]</scope>
    <source>
        <strain evidence="2 3">CCTCC AB 2014275</strain>
    </source>
</reference>
<feature type="transmembrane region" description="Helical" evidence="1">
    <location>
        <begin position="17"/>
        <end position="34"/>
    </location>
</feature>
<evidence type="ECO:0000313" key="2">
    <source>
        <dbReference type="EMBL" id="MCW1926253.1"/>
    </source>
</evidence>
<evidence type="ECO:0000256" key="1">
    <source>
        <dbReference type="SAM" id="Phobius"/>
    </source>
</evidence>
<proteinExistence type="predicted"/>
<accession>A0ABT3GS15</accession>
<feature type="transmembrane region" description="Helical" evidence="1">
    <location>
        <begin position="99"/>
        <end position="121"/>
    </location>
</feature>